<dbReference type="GO" id="GO:0005892">
    <property type="term" value="C:acetylcholine-gated channel complex"/>
    <property type="evidence" value="ECO:0007669"/>
    <property type="project" value="InterPro"/>
</dbReference>
<dbReference type="Proteomes" id="UP001152747">
    <property type="component" value="Unassembled WGS sequence"/>
</dbReference>
<protein>
    <submittedName>
        <fullName evidence="2">Uncharacterized protein</fullName>
    </submittedName>
</protein>
<evidence type="ECO:0000313" key="3">
    <source>
        <dbReference type="Proteomes" id="UP001152747"/>
    </source>
</evidence>
<comment type="caution">
    <text evidence="2">The sequence shown here is derived from an EMBL/GenBank/DDBJ whole genome shotgun (WGS) entry which is preliminary data.</text>
</comment>
<keyword evidence="1" id="KW-0812">Transmembrane</keyword>
<dbReference type="PANTHER" id="PTHR33748">
    <property type="entry name" value="PROTEIN CBG04600"/>
    <property type="match status" value="1"/>
</dbReference>
<sequence length="253" mass="29311">MLWSLLFVGTVLSNGFPDYTPYSYPDSRTQSELCGQQRPSFFCDPNNVVWRGAENQTEASELLNELESIRVETNCSCKYINQCYQIHRGYTVSIAVVEKMHLDQNETSREVVLEAARIFADTIRDRQNRAQCDDDVLIFLSVRDEVVWTSIGEGVAIDDSDVRRIAEQGEILFRKMKYKEGLTWMVQQYKHVLKQEKLDRFWSWPLPKWAMITIGIVILVILSTLIITAIYVAISCCRKSHKDIYSVIDQHQL</sequence>
<keyword evidence="1" id="KW-0472">Membrane</keyword>
<dbReference type="InterPro" id="IPR033438">
    <property type="entry name" value="MOLO1"/>
</dbReference>
<dbReference type="PANTHER" id="PTHR33748:SF5">
    <property type="entry name" value="GROUND-LIKE DOMAIN-CONTAINING PROTEIN"/>
    <property type="match status" value="1"/>
</dbReference>
<dbReference type="OrthoDB" id="8062037at2759"/>
<accession>A0A9P1IWD4</accession>
<dbReference type="Gene3D" id="3.10.310.50">
    <property type="match status" value="1"/>
</dbReference>
<keyword evidence="1" id="KW-1133">Transmembrane helix</keyword>
<dbReference type="Pfam" id="PF17175">
    <property type="entry name" value="MOLO1"/>
    <property type="match status" value="1"/>
</dbReference>
<reference evidence="2" key="1">
    <citation type="submission" date="2022-11" db="EMBL/GenBank/DDBJ databases">
        <authorList>
            <person name="Kikuchi T."/>
        </authorList>
    </citation>
    <scope>NUCLEOTIDE SEQUENCE</scope>
    <source>
        <strain evidence="2">PS1010</strain>
    </source>
</reference>
<dbReference type="AlphaFoldDB" id="A0A9P1IWD4"/>
<evidence type="ECO:0000313" key="2">
    <source>
        <dbReference type="EMBL" id="CAI5452432.1"/>
    </source>
</evidence>
<organism evidence="2 3">
    <name type="scientific">Caenorhabditis angaria</name>
    <dbReference type="NCBI Taxonomy" id="860376"/>
    <lineage>
        <taxon>Eukaryota</taxon>
        <taxon>Metazoa</taxon>
        <taxon>Ecdysozoa</taxon>
        <taxon>Nematoda</taxon>
        <taxon>Chromadorea</taxon>
        <taxon>Rhabditida</taxon>
        <taxon>Rhabditina</taxon>
        <taxon>Rhabditomorpha</taxon>
        <taxon>Rhabditoidea</taxon>
        <taxon>Rhabditidae</taxon>
        <taxon>Peloderinae</taxon>
        <taxon>Caenorhabditis</taxon>
    </lineage>
</organism>
<feature type="transmembrane region" description="Helical" evidence="1">
    <location>
        <begin position="209"/>
        <end position="234"/>
    </location>
</feature>
<dbReference type="EMBL" id="CANHGI010000005">
    <property type="protein sequence ID" value="CAI5452432.1"/>
    <property type="molecule type" value="Genomic_DNA"/>
</dbReference>
<proteinExistence type="predicted"/>
<evidence type="ECO:0000256" key="1">
    <source>
        <dbReference type="SAM" id="Phobius"/>
    </source>
</evidence>
<name>A0A9P1IWD4_9PELO</name>
<gene>
    <name evidence="2" type="ORF">CAMP_LOCUS15069</name>
</gene>
<keyword evidence="3" id="KW-1185">Reference proteome</keyword>